<feature type="compositionally biased region" description="Low complexity" evidence="1">
    <location>
        <begin position="58"/>
        <end position="68"/>
    </location>
</feature>
<protein>
    <recommendedName>
        <fullName evidence="2">Rho termination factor-like N-terminal domain-containing protein</fullName>
    </recommendedName>
</protein>
<keyword evidence="4" id="KW-1185">Reference proteome</keyword>
<dbReference type="SMART" id="SM00959">
    <property type="entry name" value="Rho_N"/>
    <property type="match status" value="1"/>
</dbReference>
<evidence type="ECO:0000313" key="4">
    <source>
        <dbReference type="Proteomes" id="UP000317318"/>
    </source>
</evidence>
<dbReference type="KEGG" id="svp:Pan189_21060"/>
<evidence type="ECO:0000256" key="1">
    <source>
        <dbReference type="SAM" id="MobiDB-lite"/>
    </source>
</evidence>
<organism evidence="3 4">
    <name type="scientific">Stratiformator vulcanicus</name>
    <dbReference type="NCBI Taxonomy" id="2527980"/>
    <lineage>
        <taxon>Bacteria</taxon>
        <taxon>Pseudomonadati</taxon>
        <taxon>Planctomycetota</taxon>
        <taxon>Planctomycetia</taxon>
        <taxon>Planctomycetales</taxon>
        <taxon>Planctomycetaceae</taxon>
        <taxon>Stratiformator</taxon>
    </lineage>
</organism>
<name>A0A517R1J9_9PLAN</name>
<dbReference type="Pfam" id="PF16258">
    <property type="entry name" value="DUF4912"/>
    <property type="match status" value="1"/>
</dbReference>
<dbReference type="EMBL" id="CP036268">
    <property type="protein sequence ID" value="QDT37724.1"/>
    <property type="molecule type" value="Genomic_DNA"/>
</dbReference>
<dbReference type="Pfam" id="PF07498">
    <property type="entry name" value="Rho_N"/>
    <property type="match status" value="1"/>
</dbReference>
<dbReference type="InterPro" id="IPR036269">
    <property type="entry name" value="Rho_N_sf"/>
</dbReference>
<dbReference type="InterPro" id="IPR011112">
    <property type="entry name" value="Rho-like_N"/>
</dbReference>
<feature type="compositionally biased region" description="Polar residues" evidence="1">
    <location>
        <begin position="69"/>
        <end position="78"/>
    </location>
</feature>
<dbReference type="RefSeq" id="WP_145363815.1">
    <property type="nucleotide sequence ID" value="NZ_CP036268.1"/>
</dbReference>
<accession>A0A517R1J9</accession>
<proteinExistence type="predicted"/>
<feature type="region of interest" description="Disordered" evidence="1">
    <location>
        <begin position="226"/>
        <end position="247"/>
    </location>
</feature>
<dbReference type="AlphaFoldDB" id="A0A517R1J9"/>
<gene>
    <name evidence="3" type="ORF">Pan189_21060</name>
</gene>
<sequence>MTQAQLKDNTRKELAELAKQHQVAGWHGMRKDELIEALIDVFGPGGRNGNSAVKTRPASAKLSAKSKSNGNRNVQAHSSRPENRIQALAKQSGSGMHVAGAGTRAIRKDISTVLDGDPGQEGLTVVAHDPHWLHARWVIKKSSVQRAAAALAHDWYAAIPVIRVHSVEMDEVRAAKSSFVCDIPIHGEVDHWFVPVSNAPSQFRLEVGYLTTKNKFYALGKSRRVATPRPGSKAAERPGWNSDSNGNDLERLVPAKTSGADPQFEKFLSARAASFALAKDGRSSSHGQLELETELVINGSTHPEAQVTVMGEVVRLGRDGRFTMKIRLEDGRMVIPAVAVSPDGVEQRTSILAVEQNVKELEPQSIEEL</sequence>
<dbReference type="Gene3D" id="1.10.720.10">
    <property type="match status" value="1"/>
</dbReference>
<evidence type="ECO:0000313" key="3">
    <source>
        <dbReference type="EMBL" id="QDT37724.1"/>
    </source>
</evidence>
<feature type="region of interest" description="Disordered" evidence="1">
    <location>
        <begin position="46"/>
        <end position="81"/>
    </location>
</feature>
<dbReference type="Proteomes" id="UP000317318">
    <property type="component" value="Chromosome"/>
</dbReference>
<dbReference type="InterPro" id="IPR032585">
    <property type="entry name" value="DUF4912"/>
</dbReference>
<evidence type="ECO:0000259" key="2">
    <source>
        <dbReference type="SMART" id="SM00959"/>
    </source>
</evidence>
<dbReference type="GO" id="GO:0006353">
    <property type="term" value="P:DNA-templated transcription termination"/>
    <property type="evidence" value="ECO:0007669"/>
    <property type="project" value="InterPro"/>
</dbReference>
<feature type="domain" description="Rho termination factor-like N-terminal" evidence="2">
    <location>
        <begin position="5"/>
        <end position="46"/>
    </location>
</feature>
<dbReference type="SUPFAM" id="SSF68912">
    <property type="entry name" value="Rho N-terminal domain-like"/>
    <property type="match status" value="1"/>
</dbReference>
<reference evidence="3 4" key="1">
    <citation type="submission" date="2019-02" db="EMBL/GenBank/DDBJ databases">
        <title>Deep-cultivation of Planctomycetes and their phenomic and genomic characterization uncovers novel biology.</title>
        <authorList>
            <person name="Wiegand S."/>
            <person name="Jogler M."/>
            <person name="Boedeker C."/>
            <person name="Pinto D."/>
            <person name="Vollmers J."/>
            <person name="Rivas-Marin E."/>
            <person name="Kohn T."/>
            <person name="Peeters S.H."/>
            <person name="Heuer A."/>
            <person name="Rast P."/>
            <person name="Oberbeckmann S."/>
            <person name="Bunk B."/>
            <person name="Jeske O."/>
            <person name="Meyerdierks A."/>
            <person name="Storesund J.E."/>
            <person name="Kallscheuer N."/>
            <person name="Luecker S."/>
            <person name="Lage O.M."/>
            <person name="Pohl T."/>
            <person name="Merkel B.J."/>
            <person name="Hornburger P."/>
            <person name="Mueller R.-W."/>
            <person name="Bruemmer F."/>
            <person name="Labrenz M."/>
            <person name="Spormann A.M."/>
            <person name="Op den Camp H."/>
            <person name="Overmann J."/>
            <person name="Amann R."/>
            <person name="Jetten M.S.M."/>
            <person name="Mascher T."/>
            <person name="Medema M.H."/>
            <person name="Devos D.P."/>
            <person name="Kaster A.-K."/>
            <person name="Ovreas L."/>
            <person name="Rohde M."/>
            <person name="Galperin M.Y."/>
            <person name="Jogler C."/>
        </authorList>
    </citation>
    <scope>NUCLEOTIDE SEQUENCE [LARGE SCALE GENOMIC DNA]</scope>
    <source>
        <strain evidence="3 4">Pan189</strain>
    </source>
</reference>
<dbReference type="OrthoDB" id="9812700at2"/>